<dbReference type="PANTHER" id="PTHR18829">
    <property type="entry name" value="PROTEIN YAE1 HOMOLOG"/>
    <property type="match status" value="1"/>
</dbReference>
<dbReference type="Pfam" id="PF09811">
    <property type="entry name" value="Yae1_N"/>
    <property type="match status" value="1"/>
</dbReference>
<feature type="region of interest" description="Disordered" evidence="8">
    <location>
        <begin position="263"/>
        <end position="294"/>
    </location>
</feature>
<dbReference type="AlphaFoldDB" id="A0A316UUX0"/>
<feature type="domain" description="Essential protein Yae1 N-terminal" evidence="9">
    <location>
        <begin position="104"/>
        <end position="142"/>
    </location>
</feature>
<evidence type="ECO:0000256" key="2">
    <source>
        <dbReference type="ARBA" id="ARBA00004496"/>
    </source>
</evidence>
<evidence type="ECO:0000256" key="3">
    <source>
        <dbReference type="ARBA" id="ARBA00007096"/>
    </source>
</evidence>
<feature type="region of interest" description="Disordered" evidence="8">
    <location>
        <begin position="157"/>
        <end position="238"/>
    </location>
</feature>
<keyword evidence="6" id="KW-0963">Cytoplasm</keyword>
<reference evidence="10 11" key="1">
    <citation type="journal article" date="2018" name="Mol. Biol. Evol.">
        <title>Broad Genomic Sampling Reveals a Smut Pathogenic Ancestry of the Fungal Clade Ustilaginomycotina.</title>
        <authorList>
            <person name="Kijpornyongpan T."/>
            <person name="Mondo S.J."/>
            <person name="Barry K."/>
            <person name="Sandor L."/>
            <person name="Lee J."/>
            <person name="Lipzen A."/>
            <person name="Pangilinan J."/>
            <person name="LaButti K."/>
            <person name="Hainaut M."/>
            <person name="Henrissat B."/>
            <person name="Grigoriev I.V."/>
            <person name="Spatafora J.W."/>
            <person name="Aime M.C."/>
        </authorList>
    </citation>
    <scope>NUCLEOTIDE SEQUENCE [LARGE SCALE GENOMIC DNA]</scope>
    <source>
        <strain evidence="10 11">MCA 5214</strain>
    </source>
</reference>
<dbReference type="RefSeq" id="XP_025361527.1">
    <property type="nucleotide sequence ID" value="XM_025503908.1"/>
</dbReference>
<dbReference type="PANTHER" id="PTHR18829:SF0">
    <property type="entry name" value="PROTEIN YAE1 HOMOLOG"/>
    <property type="match status" value="1"/>
</dbReference>
<dbReference type="EMBL" id="KZ819670">
    <property type="protein sequence ID" value="PWN26915.1"/>
    <property type="molecule type" value="Genomic_DNA"/>
</dbReference>
<evidence type="ECO:0000256" key="4">
    <source>
        <dbReference type="ARBA" id="ARBA00017286"/>
    </source>
</evidence>
<feature type="compositionally biased region" description="Low complexity" evidence="8">
    <location>
        <begin position="223"/>
        <end position="236"/>
    </location>
</feature>
<organism evidence="10 11">
    <name type="scientific">Jaminaea rosea</name>
    <dbReference type="NCBI Taxonomy" id="1569628"/>
    <lineage>
        <taxon>Eukaryota</taxon>
        <taxon>Fungi</taxon>
        <taxon>Dikarya</taxon>
        <taxon>Basidiomycota</taxon>
        <taxon>Ustilaginomycotina</taxon>
        <taxon>Exobasidiomycetes</taxon>
        <taxon>Microstromatales</taxon>
        <taxon>Microstromatales incertae sedis</taxon>
        <taxon>Jaminaea</taxon>
    </lineage>
</organism>
<dbReference type="GeneID" id="37025731"/>
<keyword evidence="7" id="KW-0539">Nucleus</keyword>
<evidence type="ECO:0000313" key="11">
    <source>
        <dbReference type="Proteomes" id="UP000245884"/>
    </source>
</evidence>
<dbReference type="GO" id="GO:0005634">
    <property type="term" value="C:nucleus"/>
    <property type="evidence" value="ECO:0007669"/>
    <property type="project" value="UniProtKB-SubCell"/>
</dbReference>
<evidence type="ECO:0000256" key="8">
    <source>
        <dbReference type="SAM" id="MobiDB-lite"/>
    </source>
</evidence>
<feature type="compositionally biased region" description="Acidic residues" evidence="8">
    <location>
        <begin position="38"/>
        <end position="58"/>
    </location>
</feature>
<feature type="region of interest" description="Disordered" evidence="8">
    <location>
        <begin position="1"/>
        <end position="62"/>
    </location>
</feature>
<protein>
    <recommendedName>
        <fullName evidence="5">Protein YAE1</fullName>
    </recommendedName>
    <alternativeName>
        <fullName evidence="4">Protein yae1</fullName>
    </alternativeName>
</protein>
<feature type="compositionally biased region" description="Low complexity" evidence="8">
    <location>
        <begin position="165"/>
        <end position="199"/>
    </location>
</feature>
<dbReference type="GO" id="GO:0005737">
    <property type="term" value="C:cytoplasm"/>
    <property type="evidence" value="ECO:0007669"/>
    <property type="project" value="UniProtKB-SubCell"/>
</dbReference>
<keyword evidence="11" id="KW-1185">Reference proteome</keyword>
<evidence type="ECO:0000256" key="1">
    <source>
        <dbReference type="ARBA" id="ARBA00004123"/>
    </source>
</evidence>
<feature type="compositionally biased region" description="Basic and acidic residues" evidence="8">
    <location>
        <begin position="8"/>
        <end position="25"/>
    </location>
</feature>
<comment type="similarity">
    <text evidence="3">Belongs to the YAE1 family.</text>
</comment>
<sequence>MPIALVDDAQRDARRSSEVEAEGHDVSPITTPAYNEAESNEVDGDDDNDDDWLMDDADQVPAPQVHGNLNINGHAGEEADSHGHPLDMTSRDSAKVQRVFYDTGYREGITSGKLSALQSGFDEGFNQAAPLGRARGFMRGQVLALMHWNMVNDARNEDEQDIGGSSSSSRSNEPSTSALSSSQGRQSRSAARAGKMARGGMRKLRGTANGAPHLPNVDENEGSSSSPRSRSPASSSDTNLRSLLKEVDSLNVDMLLGPDWEARRHAMEDSGGGMDDAGEEERASLAKARQKRDELPDLKERVERLVRQSCGLEEADRDAQVA</sequence>
<dbReference type="InterPro" id="IPR038881">
    <property type="entry name" value="Yae1-like"/>
</dbReference>
<dbReference type="Proteomes" id="UP000245884">
    <property type="component" value="Unassembled WGS sequence"/>
</dbReference>
<dbReference type="InterPro" id="IPR019191">
    <property type="entry name" value="Essential_protein_Yae1_N"/>
</dbReference>
<dbReference type="OrthoDB" id="20086at2759"/>
<name>A0A316UUX0_9BASI</name>
<gene>
    <name evidence="10" type="ORF">BDZ90DRAFT_194816</name>
</gene>
<proteinExistence type="inferred from homology"/>
<evidence type="ECO:0000256" key="5">
    <source>
        <dbReference type="ARBA" id="ARBA00018400"/>
    </source>
</evidence>
<evidence type="ECO:0000256" key="7">
    <source>
        <dbReference type="ARBA" id="ARBA00023242"/>
    </source>
</evidence>
<evidence type="ECO:0000313" key="10">
    <source>
        <dbReference type="EMBL" id="PWN26915.1"/>
    </source>
</evidence>
<comment type="subcellular location">
    <subcellularLocation>
        <location evidence="2">Cytoplasm</location>
    </subcellularLocation>
    <subcellularLocation>
        <location evidence="1">Nucleus</location>
    </subcellularLocation>
</comment>
<evidence type="ECO:0000256" key="6">
    <source>
        <dbReference type="ARBA" id="ARBA00022490"/>
    </source>
</evidence>
<evidence type="ECO:0000259" key="9">
    <source>
        <dbReference type="Pfam" id="PF09811"/>
    </source>
</evidence>
<accession>A0A316UUX0</accession>